<protein>
    <submittedName>
        <fullName evidence="2">Uncharacterized protein</fullName>
    </submittedName>
</protein>
<feature type="compositionally biased region" description="Basic and acidic residues" evidence="1">
    <location>
        <begin position="75"/>
        <end position="87"/>
    </location>
</feature>
<feature type="region of interest" description="Disordered" evidence="1">
    <location>
        <begin position="49"/>
        <end position="87"/>
    </location>
</feature>
<name>A0A8J2KA48_9HEXA</name>
<feature type="region of interest" description="Disordered" evidence="1">
    <location>
        <begin position="101"/>
        <end position="148"/>
    </location>
</feature>
<dbReference type="EMBL" id="CAJVCH010096507">
    <property type="protein sequence ID" value="CAG7723205.1"/>
    <property type="molecule type" value="Genomic_DNA"/>
</dbReference>
<dbReference type="AlphaFoldDB" id="A0A8J2KA48"/>
<evidence type="ECO:0000313" key="3">
    <source>
        <dbReference type="Proteomes" id="UP000708208"/>
    </source>
</evidence>
<accession>A0A8J2KA48</accession>
<dbReference type="Proteomes" id="UP000708208">
    <property type="component" value="Unassembled WGS sequence"/>
</dbReference>
<gene>
    <name evidence="2" type="ORF">AFUS01_LOCUS12304</name>
</gene>
<sequence length="162" mass="18184">MIFVIILLIIVSIALLGIAVVITYACVTTQAMHNFCDYILSGCPSSPRKQHSQSDTDVRGDRAVYELKPLNKMSRSKEGVNRSDRSEQDFTEICLSAFSSSDDEDRVRGDQSPYYQHRRGNYECPDPDSSCDELERCGRGQSRGRQQRPEIIVAPHLVGTIV</sequence>
<reference evidence="2" key="1">
    <citation type="submission" date="2021-06" db="EMBL/GenBank/DDBJ databases">
        <authorList>
            <person name="Hodson N. C."/>
            <person name="Mongue J. A."/>
            <person name="Jaron S. K."/>
        </authorList>
    </citation>
    <scope>NUCLEOTIDE SEQUENCE</scope>
</reference>
<evidence type="ECO:0000313" key="2">
    <source>
        <dbReference type="EMBL" id="CAG7723205.1"/>
    </source>
</evidence>
<comment type="caution">
    <text evidence="2">The sequence shown here is derived from an EMBL/GenBank/DDBJ whole genome shotgun (WGS) entry which is preliminary data.</text>
</comment>
<organism evidence="2 3">
    <name type="scientific">Allacma fusca</name>
    <dbReference type="NCBI Taxonomy" id="39272"/>
    <lineage>
        <taxon>Eukaryota</taxon>
        <taxon>Metazoa</taxon>
        <taxon>Ecdysozoa</taxon>
        <taxon>Arthropoda</taxon>
        <taxon>Hexapoda</taxon>
        <taxon>Collembola</taxon>
        <taxon>Symphypleona</taxon>
        <taxon>Sminthuridae</taxon>
        <taxon>Allacma</taxon>
    </lineage>
</organism>
<evidence type="ECO:0000256" key="1">
    <source>
        <dbReference type="SAM" id="MobiDB-lite"/>
    </source>
</evidence>
<proteinExistence type="predicted"/>
<keyword evidence="3" id="KW-1185">Reference proteome</keyword>
<feature type="compositionally biased region" description="Basic and acidic residues" evidence="1">
    <location>
        <begin position="52"/>
        <end position="65"/>
    </location>
</feature>